<protein>
    <submittedName>
        <fullName evidence="2">Acetyltransferase (GNAT) family protein</fullName>
    </submittedName>
</protein>
<dbReference type="GO" id="GO:0016747">
    <property type="term" value="F:acyltransferase activity, transferring groups other than amino-acyl groups"/>
    <property type="evidence" value="ECO:0007669"/>
    <property type="project" value="InterPro"/>
</dbReference>
<dbReference type="PROSITE" id="PS51186">
    <property type="entry name" value="GNAT"/>
    <property type="match status" value="1"/>
</dbReference>
<dbReference type="EMBL" id="QGDO01000004">
    <property type="protein sequence ID" value="PWJ41056.1"/>
    <property type="molecule type" value="Genomic_DNA"/>
</dbReference>
<comment type="caution">
    <text evidence="2">The sequence shown here is derived from an EMBL/GenBank/DDBJ whole genome shotgun (WGS) entry which is preliminary data.</text>
</comment>
<organism evidence="2 3">
    <name type="scientific">Sediminitomix flava</name>
    <dbReference type="NCBI Taxonomy" id="379075"/>
    <lineage>
        <taxon>Bacteria</taxon>
        <taxon>Pseudomonadati</taxon>
        <taxon>Bacteroidota</taxon>
        <taxon>Cytophagia</taxon>
        <taxon>Cytophagales</taxon>
        <taxon>Flammeovirgaceae</taxon>
        <taxon>Sediminitomix</taxon>
    </lineage>
</organism>
<dbReference type="OrthoDB" id="1178186at2"/>
<dbReference type="RefSeq" id="WP_109620066.1">
    <property type="nucleotide sequence ID" value="NZ_QGDO01000004.1"/>
</dbReference>
<dbReference type="AlphaFoldDB" id="A0A315Z8I0"/>
<keyword evidence="3" id="KW-1185">Reference proteome</keyword>
<gene>
    <name evidence="2" type="ORF">BC781_104331</name>
</gene>
<accession>A0A315Z8I0</accession>
<evidence type="ECO:0000259" key="1">
    <source>
        <dbReference type="PROSITE" id="PS51186"/>
    </source>
</evidence>
<sequence>MSTSITEITPEQTWGLRQRVMWPNKPLDYVKLSADQHGKHYGLWQNDNLVSVVSLFINGHEAQFRKLATEVIEQGNGFGSSLLSFAMEQAQANGVKKIWCNARLDKISFYKDFGLELTNETYEKDGVDYVIMEKAIMN</sequence>
<reference evidence="2 3" key="1">
    <citation type="submission" date="2018-03" db="EMBL/GenBank/DDBJ databases">
        <title>Genomic Encyclopedia of Archaeal and Bacterial Type Strains, Phase II (KMG-II): from individual species to whole genera.</title>
        <authorList>
            <person name="Goeker M."/>
        </authorList>
    </citation>
    <scope>NUCLEOTIDE SEQUENCE [LARGE SCALE GENOMIC DNA]</scope>
    <source>
        <strain evidence="2 3">DSM 28229</strain>
    </source>
</reference>
<dbReference type="Proteomes" id="UP000245535">
    <property type="component" value="Unassembled WGS sequence"/>
</dbReference>
<dbReference type="SUPFAM" id="SSF55729">
    <property type="entry name" value="Acyl-CoA N-acyltransferases (Nat)"/>
    <property type="match status" value="1"/>
</dbReference>
<evidence type="ECO:0000313" key="2">
    <source>
        <dbReference type="EMBL" id="PWJ41056.1"/>
    </source>
</evidence>
<dbReference type="Gene3D" id="3.40.630.30">
    <property type="match status" value="1"/>
</dbReference>
<name>A0A315Z8I0_SEDFL</name>
<dbReference type="InterPro" id="IPR000182">
    <property type="entry name" value="GNAT_dom"/>
</dbReference>
<dbReference type="InterPro" id="IPR016181">
    <property type="entry name" value="Acyl_CoA_acyltransferase"/>
</dbReference>
<proteinExistence type="predicted"/>
<keyword evidence="2" id="KW-0808">Transferase</keyword>
<evidence type="ECO:0000313" key="3">
    <source>
        <dbReference type="Proteomes" id="UP000245535"/>
    </source>
</evidence>
<feature type="domain" description="N-acetyltransferase" evidence="1">
    <location>
        <begin position="1"/>
        <end position="137"/>
    </location>
</feature>
<dbReference type="Pfam" id="PF13673">
    <property type="entry name" value="Acetyltransf_10"/>
    <property type="match status" value="1"/>
</dbReference>